<dbReference type="InterPro" id="IPR005901">
    <property type="entry name" value="GLPGLI"/>
</dbReference>
<organism evidence="1 2">
    <name type="scientific">Winogradskyella pacifica</name>
    <dbReference type="NCBI Taxonomy" id="664642"/>
    <lineage>
        <taxon>Bacteria</taxon>
        <taxon>Pseudomonadati</taxon>
        <taxon>Bacteroidota</taxon>
        <taxon>Flavobacteriia</taxon>
        <taxon>Flavobacteriales</taxon>
        <taxon>Flavobacteriaceae</taxon>
        <taxon>Winogradskyella</taxon>
    </lineage>
</organism>
<dbReference type="EMBL" id="QREI01000001">
    <property type="protein sequence ID" value="REE27803.1"/>
    <property type="molecule type" value="Genomic_DNA"/>
</dbReference>
<dbReference type="NCBIfam" id="TIGR01200">
    <property type="entry name" value="GLPGLI"/>
    <property type="match status" value="1"/>
</dbReference>
<protein>
    <submittedName>
        <fullName evidence="1">GLPGLI family protein</fullName>
    </submittedName>
</protein>
<keyword evidence="2" id="KW-1185">Reference proteome</keyword>
<dbReference type="RefSeq" id="WP_115808138.1">
    <property type="nucleotide sequence ID" value="NZ_JABFDI010000012.1"/>
</dbReference>
<dbReference type="Pfam" id="PF09697">
    <property type="entry name" value="Porph_ging"/>
    <property type="match status" value="1"/>
</dbReference>
<comment type="caution">
    <text evidence="1">The sequence shown here is derived from an EMBL/GenBank/DDBJ whole genome shotgun (WGS) entry which is preliminary data.</text>
</comment>
<evidence type="ECO:0000313" key="2">
    <source>
        <dbReference type="Proteomes" id="UP000256919"/>
    </source>
</evidence>
<gene>
    <name evidence="1" type="ORF">DFQ09_101642</name>
</gene>
<dbReference type="AlphaFoldDB" id="A0A3D9N6M2"/>
<name>A0A3D9N6M2_9FLAO</name>
<proteinExistence type="predicted"/>
<dbReference type="OrthoDB" id="1440774at2"/>
<accession>A0A3D9N6M2</accession>
<sequence length="237" mass="27141">MIKYLILAFFIPLFSLGQSNLKVTYKSSISINLDTLKGPLNFKKSFEKAINKSELLDFNLSINSKDNISVFNRNDLVDSSISKLDLNIISLIIEADGKYFTSKGKLIHDYYLIDKNLKVEIEDKINWSLVNEKKSIGNYECLKAIGKVHYGKHKGETIEAWYAPSIPLSFGPKMYYGLPGLILEIKEKNNVLYADKIEFLNKDIRIRTPKKDQLISEKKADSILAIMNKKAIDYFKN</sequence>
<reference evidence="1 2" key="1">
    <citation type="submission" date="2018-07" db="EMBL/GenBank/DDBJ databases">
        <title>Genomic Encyclopedia of Type Strains, Phase III (KMG-III): the genomes of soil and plant-associated and newly described type strains.</title>
        <authorList>
            <person name="Whitman W."/>
        </authorList>
    </citation>
    <scope>NUCLEOTIDE SEQUENCE [LARGE SCALE GENOMIC DNA]</scope>
    <source>
        <strain evidence="1 2">CECT 7948</strain>
    </source>
</reference>
<dbReference type="Proteomes" id="UP000256919">
    <property type="component" value="Unassembled WGS sequence"/>
</dbReference>
<evidence type="ECO:0000313" key="1">
    <source>
        <dbReference type="EMBL" id="REE27803.1"/>
    </source>
</evidence>